<feature type="compositionally biased region" description="Low complexity" evidence="1">
    <location>
        <begin position="237"/>
        <end position="246"/>
    </location>
</feature>
<dbReference type="Proteomes" id="UP000324897">
    <property type="component" value="Unassembled WGS sequence"/>
</dbReference>
<reference evidence="2 3" key="1">
    <citation type="journal article" date="2019" name="Sci. Rep.">
        <title>A high-quality genome of Eragrostis curvula grass provides insights into Poaceae evolution and supports new strategies to enhance forage quality.</title>
        <authorList>
            <person name="Carballo J."/>
            <person name="Santos B.A.C.M."/>
            <person name="Zappacosta D."/>
            <person name="Garbus I."/>
            <person name="Selva J.P."/>
            <person name="Gallo C.A."/>
            <person name="Diaz A."/>
            <person name="Albertini E."/>
            <person name="Caccamo M."/>
            <person name="Echenique V."/>
        </authorList>
    </citation>
    <scope>NUCLEOTIDE SEQUENCE [LARGE SCALE GENOMIC DNA]</scope>
    <source>
        <strain evidence="3">cv. Victoria</strain>
        <tissue evidence="2">Leaf</tissue>
    </source>
</reference>
<feature type="compositionally biased region" description="Polar residues" evidence="1">
    <location>
        <begin position="247"/>
        <end position="259"/>
    </location>
</feature>
<proteinExistence type="predicted"/>
<organism evidence="2 3">
    <name type="scientific">Eragrostis curvula</name>
    <name type="common">weeping love grass</name>
    <dbReference type="NCBI Taxonomy" id="38414"/>
    <lineage>
        <taxon>Eukaryota</taxon>
        <taxon>Viridiplantae</taxon>
        <taxon>Streptophyta</taxon>
        <taxon>Embryophyta</taxon>
        <taxon>Tracheophyta</taxon>
        <taxon>Spermatophyta</taxon>
        <taxon>Magnoliopsida</taxon>
        <taxon>Liliopsida</taxon>
        <taxon>Poales</taxon>
        <taxon>Poaceae</taxon>
        <taxon>PACMAD clade</taxon>
        <taxon>Chloridoideae</taxon>
        <taxon>Eragrostideae</taxon>
        <taxon>Eragrostidinae</taxon>
        <taxon>Eragrostis</taxon>
    </lineage>
</organism>
<evidence type="ECO:0000313" key="3">
    <source>
        <dbReference type="Proteomes" id="UP000324897"/>
    </source>
</evidence>
<name>A0A5J9SQY8_9POAL</name>
<dbReference type="Gramene" id="TVU01349">
    <property type="protein sequence ID" value="TVU01349"/>
    <property type="gene ID" value="EJB05_53192"/>
</dbReference>
<evidence type="ECO:0000256" key="1">
    <source>
        <dbReference type="SAM" id="MobiDB-lite"/>
    </source>
</evidence>
<protein>
    <submittedName>
        <fullName evidence="2">Uncharacterized protein</fullName>
    </submittedName>
</protein>
<feature type="region of interest" description="Disordered" evidence="1">
    <location>
        <begin position="232"/>
        <end position="259"/>
    </location>
</feature>
<comment type="caution">
    <text evidence="2">The sequence shown here is derived from an EMBL/GenBank/DDBJ whole genome shotgun (WGS) entry which is preliminary data.</text>
</comment>
<gene>
    <name evidence="2" type="ORF">EJB05_53192</name>
</gene>
<dbReference type="AlphaFoldDB" id="A0A5J9SQY8"/>
<keyword evidence="3" id="KW-1185">Reference proteome</keyword>
<evidence type="ECO:0000313" key="2">
    <source>
        <dbReference type="EMBL" id="TVU01349.1"/>
    </source>
</evidence>
<sequence>MHRVTIFNQGVVSGFIREKNWEGLKAYLQSFISNNPHDGVVHLHKGLMLTLYELQLTMLLEEQKYDTAVDLFKDSVFPLLALTDDNLFTPLDLSDRVLKIGSFVRDKKNFPMGWEAARTTTLFDYIRLYFPHAIRLQVEDGGNALLQFVRVYEDEFGKQRYRCLACGWSIPLGQSLNTFAHHIRHRMEQLKNKNCSGLTINLLRRMNQSLNIVEGEPDFATFVLAYNTPKKRKIDEGSGSSSDAGSNTVESLGTGDTSAESLGKEVLTEGHVYNDPRAIVGEISKTNIDINMIIKSSSLGTVTDVIDEICNDQNVVVLEVQSVFLRKAEVCVESIMNFALSLEQITARFVPLIKYLPEDLHLKVLEMDVLIFKLRHGCYMKKGDPAITKRKII</sequence>
<accession>A0A5J9SQY8</accession>
<dbReference type="EMBL" id="RWGY01000455">
    <property type="protein sequence ID" value="TVU01349.1"/>
    <property type="molecule type" value="Genomic_DNA"/>
</dbReference>